<dbReference type="PANTHER" id="PTHR11011:SF45">
    <property type="entry name" value="FATTY ACYL-COA REDUCTASE CG8306-RELATED"/>
    <property type="match status" value="1"/>
</dbReference>
<evidence type="ECO:0000313" key="4">
    <source>
        <dbReference type="EMBL" id="KAJ4391546.1"/>
    </source>
</evidence>
<dbReference type="Gene3D" id="3.40.50.720">
    <property type="entry name" value="NAD(P)-binding Rossmann-like Domain"/>
    <property type="match status" value="1"/>
</dbReference>
<evidence type="ECO:0000259" key="3">
    <source>
        <dbReference type="Pfam" id="PF07993"/>
    </source>
</evidence>
<dbReference type="EMBL" id="JAPEVB010000003">
    <property type="protein sequence ID" value="KAJ4391546.1"/>
    <property type="molecule type" value="Genomic_DNA"/>
</dbReference>
<feature type="domain" description="Thioester reductase (TE)" evidence="3">
    <location>
        <begin position="3"/>
        <end position="67"/>
    </location>
</feature>
<keyword evidence="1" id="KW-0444">Lipid biosynthesis</keyword>
<feature type="compositionally biased region" description="Basic and acidic residues" evidence="2">
    <location>
        <begin position="240"/>
        <end position="251"/>
    </location>
</feature>
<dbReference type="EC" id="1.2.1.84" evidence="1"/>
<dbReference type="GO" id="GO:0102965">
    <property type="term" value="F:alcohol-forming long-chain fatty acyl-CoA reductase activity"/>
    <property type="evidence" value="ECO:0007669"/>
    <property type="project" value="UniProtKB-EC"/>
</dbReference>
<dbReference type="OrthoDB" id="429813at2759"/>
<gene>
    <name evidence="4" type="ORF">N0V93_005164</name>
</gene>
<dbReference type="GO" id="GO:0035336">
    <property type="term" value="P:long-chain fatty-acyl-CoA metabolic process"/>
    <property type="evidence" value="ECO:0007669"/>
    <property type="project" value="TreeGrafter"/>
</dbReference>
<evidence type="ECO:0000256" key="2">
    <source>
        <dbReference type="SAM" id="MobiDB-lite"/>
    </source>
</evidence>
<name>A0A9W8YTZ6_9PEZI</name>
<dbReference type="Proteomes" id="UP001140453">
    <property type="component" value="Unassembled WGS sequence"/>
</dbReference>
<comment type="catalytic activity">
    <reaction evidence="1">
        <text>a long-chain fatty acyl-CoA + 2 NADPH + 2 H(+) = a long-chain primary fatty alcohol + 2 NADP(+) + CoA</text>
        <dbReference type="Rhea" id="RHEA:52716"/>
        <dbReference type="ChEBI" id="CHEBI:15378"/>
        <dbReference type="ChEBI" id="CHEBI:57287"/>
        <dbReference type="ChEBI" id="CHEBI:57783"/>
        <dbReference type="ChEBI" id="CHEBI:58349"/>
        <dbReference type="ChEBI" id="CHEBI:77396"/>
        <dbReference type="ChEBI" id="CHEBI:83139"/>
        <dbReference type="EC" id="1.2.1.84"/>
    </reaction>
</comment>
<keyword evidence="5" id="KW-1185">Reference proteome</keyword>
<keyword evidence="1" id="KW-0521">NADP</keyword>
<evidence type="ECO:0000313" key="5">
    <source>
        <dbReference type="Proteomes" id="UP001140453"/>
    </source>
</evidence>
<proteinExistence type="inferred from homology"/>
<dbReference type="InterPro" id="IPR026055">
    <property type="entry name" value="FAR"/>
</dbReference>
<dbReference type="InterPro" id="IPR013120">
    <property type="entry name" value="FAR_NAD-bd"/>
</dbReference>
<protein>
    <recommendedName>
        <fullName evidence="1">Fatty acyl-CoA reductase</fullName>
        <ecNumber evidence="1">1.2.1.84</ecNumber>
    </recommendedName>
</protein>
<comment type="similarity">
    <text evidence="1">Belongs to the fatty acyl-CoA reductase family.</text>
</comment>
<dbReference type="Pfam" id="PF07993">
    <property type="entry name" value="NAD_binding_4"/>
    <property type="match status" value="1"/>
</dbReference>
<dbReference type="PANTHER" id="PTHR11011">
    <property type="entry name" value="MALE STERILITY PROTEIN 2-RELATED"/>
    <property type="match status" value="1"/>
</dbReference>
<sequence>MGNTPLTFVRPSIISASMHYPLPGWIDSFAALAGPIAAFALGGLKVLHGNPAAILDVVPVDKVAECIINEALLPPVYGSVDLKNLNDTTRFVHCVSTKNNGPSTWDICFETVGYFEQPENMMLYKPHGYYIGTDDRWFYLYEFIYQYLPIKTSELMALMMLDWKGAAKARKTLERLGQVDTHFRYFVENTYDFRSAVPILGEDFDKKEYLKVVLQGVRQNLLIPLLAKEKARTNKQTTPEPKKEDVPGIVM</sequence>
<feature type="region of interest" description="Disordered" evidence="2">
    <location>
        <begin position="232"/>
        <end position="251"/>
    </location>
</feature>
<evidence type="ECO:0000256" key="1">
    <source>
        <dbReference type="RuleBase" id="RU363097"/>
    </source>
</evidence>
<reference evidence="4" key="1">
    <citation type="submission" date="2022-10" db="EMBL/GenBank/DDBJ databases">
        <title>Tapping the CABI collections for fungal endophytes: first genome assemblies for Collariella, Neodidymelliopsis, Ascochyta clinopodiicola, Didymella pomorum, Didymosphaeria variabile, Neocosmospora piperis and Neocucurbitaria cava.</title>
        <authorList>
            <person name="Hill R."/>
        </authorList>
    </citation>
    <scope>NUCLEOTIDE SEQUENCE</scope>
    <source>
        <strain evidence="4">IMI 355082</strain>
    </source>
</reference>
<comment type="function">
    <text evidence="1">Catalyzes the reduction of fatty acyl-CoA to fatty alcohols.</text>
</comment>
<keyword evidence="1" id="KW-0443">Lipid metabolism</keyword>
<comment type="caution">
    <text evidence="4">The sequence shown here is derived from an EMBL/GenBank/DDBJ whole genome shotgun (WGS) entry which is preliminary data.</text>
</comment>
<dbReference type="GO" id="GO:0080019">
    <property type="term" value="F:alcohol-forming very long-chain fatty acyl-CoA reductase activity"/>
    <property type="evidence" value="ECO:0007669"/>
    <property type="project" value="InterPro"/>
</dbReference>
<dbReference type="AlphaFoldDB" id="A0A9W8YTZ6"/>
<accession>A0A9W8YTZ6</accession>
<keyword evidence="1" id="KW-0560">Oxidoreductase</keyword>
<organism evidence="4 5">
    <name type="scientific">Gnomoniopsis smithogilvyi</name>
    <dbReference type="NCBI Taxonomy" id="1191159"/>
    <lineage>
        <taxon>Eukaryota</taxon>
        <taxon>Fungi</taxon>
        <taxon>Dikarya</taxon>
        <taxon>Ascomycota</taxon>
        <taxon>Pezizomycotina</taxon>
        <taxon>Sordariomycetes</taxon>
        <taxon>Sordariomycetidae</taxon>
        <taxon>Diaporthales</taxon>
        <taxon>Gnomoniaceae</taxon>
        <taxon>Gnomoniopsis</taxon>
    </lineage>
</organism>